<evidence type="ECO:0000256" key="2">
    <source>
        <dbReference type="ARBA" id="ARBA00022448"/>
    </source>
</evidence>
<dbReference type="InterPro" id="IPR006143">
    <property type="entry name" value="RND_pump_MFP"/>
</dbReference>
<feature type="domain" description="CzcB-like barrel-sandwich hybrid" evidence="8">
    <location>
        <begin position="81"/>
        <end position="216"/>
    </location>
</feature>
<dbReference type="SUPFAM" id="SSF111369">
    <property type="entry name" value="HlyD-like secretion proteins"/>
    <property type="match status" value="1"/>
</dbReference>
<dbReference type="GO" id="GO:0016020">
    <property type="term" value="C:membrane"/>
    <property type="evidence" value="ECO:0007669"/>
    <property type="project" value="InterPro"/>
</dbReference>
<evidence type="ECO:0000259" key="6">
    <source>
        <dbReference type="Pfam" id="PF25954"/>
    </source>
</evidence>
<feature type="signal peptide" evidence="5">
    <location>
        <begin position="1"/>
        <end position="28"/>
    </location>
</feature>
<dbReference type="InterPro" id="IPR051909">
    <property type="entry name" value="MFP_Cation_Efflux"/>
</dbReference>
<evidence type="ECO:0000256" key="5">
    <source>
        <dbReference type="SAM" id="SignalP"/>
    </source>
</evidence>
<name>A0A936ZHS2_9BURK</name>
<evidence type="ECO:0000256" key="4">
    <source>
        <dbReference type="SAM" id="MobiDB-lite"/>
    </source>
</evidence>
<dbReference type="Pfam" id="PF25954">
    <property type="entry name" value="Beta-barrel_RND_2"/>
    <property type="match status" value="1"/>
</dbReference>
<dbReference type="Gene3D" id="1.10.287.470">
    <property type="entry name" value="Helix hairpin bin"/>
    <property type="match status" value="1"/>
</dbReference>
<proteinExistence type="inferred from homology"/>
<dbReference type="Gene3D" id="2.40.420.20">
    <property type="match status" value="1"/>
</dbReference>
<dbReference type="InterPro" id="IPR058792">
    <property type="entry name" value="Beta-barrel_RND_2"/>
</dbReference>
<keyword evidence="2" id="KW-0813">Transport</keyword>
<dbReference type="FunFam" id="2.40.30.170:FF:000010">
    <property type="entry name" value="Efflux RND transporter periplasmic adaptor subunit"/>
    <property type="match status" value="1"/>
</dbReference>
<accession>A0A936ZHS2</accession>
<dbReference type="AlphaFoldDB" id="A0A936ZHS2"/>
<dbReference type="Pfam" id="PF25967">
    <property type="entry name" value="RND-MFP_C"/>
    <property type="match status" value="1"/>
</dbReference>
<evidence type="ECO:0000259" key="7">
    <source>
        <dbReference type="Pfam" id="PF25967"/>
    </source>
</evidence>
<evidence type="ECO:0000256" key="3">
    <source>
        <dbReference type="SAM" id="Coils"/>
    </source>
</evidence>
<reference evidence="9" key="1">
    <citation type="submission" date="2021-01" db="EMBL/GenBank/DDBJ databases">
        <title>Ramlibacter sp. strain AW1 16S ribosomal RNA gene Genome sequencing and assembly.</title>
        <authorList>
            <person name="Kang M."/>
        </authorList>
    </citation>
    <scope>NUCLEOTIDE SEQUENCE</scope>
    <source>
        <strain evidence="9">AW1</strain>
    </source>
</reference>
<organism evidence="9 10">
    <name type="scientific">Ramlibacter aurantiacus</name>
    <dbReference type="NCBI Taxonomy" id="2801330"/>
    <lineage>
        <taxon>Bacteria</taxon>
        <taxon>Pseudomonadati</taxon>
        <taxon>Pseudomonadota</taxon>
        <taxon>Betaproteobacteria</taxon>
        <taxon>Burkholderiales</taxon>
        <taxon>Comamonadaceae</taxon>
        <taxon>Ramlibacter</taxon>
    </lineage>
</organism>
<keyword evidence="3" id="KW-0175">Coiled coil</keyword>
<feature type="region of interest" description="Disordered" evidence="4">
    <location>
        <begin position="379"/>
        <end position="403"/>
    </location>
</feature>
<evidence type="ECO:0000313" key="10">
    <source>
        <dbReference type="Proteomes" id="UP000613011"/>
    </source>
</evidence>
<feature type="domain" description="CusB-like beta-barrel" evidence="6">
    <location>
        <begin position="229"/>
        <end position="304"/>
    </location>
</feature>
<dbReference type="Proteomes" id="UP000613011">
    <property type="component" value="Unassembled WGS sequence"/>
</dbReference>
<keyword evidence="10" id="KW-1185">Reference proteome</keyword>
<evidence type="ECO:0000313" key="9">
    <source>
        <dbReference type="EMBL" id="MBL0421674.1"/>
    </source>
</evidence>
<feature type="domain" description="Multidrug resistance protein MdtA-like C-terminal permuted SH3" evidence="7">
    <location>
        <begin position="308"/>
        <end position="367"/>
    </location>
</feature>
<gene>
    <name evidence="9" type="ORF">JI739_15055</name>
</gene>
<dbReference type="InterPro" id="IPR058647">
    <property type="entry name" value="BSH_CzcB-like"/>
</dbReference>
<comment type="similarity">
    <text evidence="1">Belongs to the membrane fusion protein (MFP) (TC 8.A.1) family.</text>
</comment>
<dbReference type="NCBIfam" id="TIGR01730">
    <property type="entry name" value="RND_mfp"/>
    <property type="match status" value="1"/>
</dbReference>
<sequence length="403" mass="42938">MHARRACLLPIAAAMVLLSACGDPAKHAAVPPTPAPPVMDGSRLSFEPGHPQLKQLNVVAAQAARPQLIELPARLVWNEDRTQRIQPALAGRVDRIAVDVGQPVQRGTVLAQLASPDFGIAQSETAKARVDVAYHEKSVQRLSELFEAGVVARKELEQAQAEAARAQAEMQRAQARSRLYGGGSGVDQRLAIVAGLTGVVMERHVTPGQELRADGSAPPLFVISDPTSLWVQIDARETDVDALRMGAEFQLVVPVLGGETFRGIVTAVADAIDPTSRTIKVRGIVANPKRRLKAEMLGTARIERAAGQAVVVPASAVQLRGTSHWVMVQPAPGVFEPREVKAGWLGPKEVGIVQGLQAGEQVVTENLLLLSRQYTQAQEAARETRAPGAEAISAGKLKQGDTP</sequence>
<evidence type="ECO:0000259" key="8">
    <source>
        <dbReference type="Pfam" id="PF25973"/>
    </source>
</evidence>
<dbReference type="Gene3D" id="2.40.30.170">
    <property type="match status" value="1"/>
</dbReference>
<dbReference type="PROSITE" id="PS51257">
    <property type="entry name" value="PROKAR_LIPOPROTEIN"/>
    <property type="match status" value="1"/>
</dbReference>
<dbReference type="EMBL" id="JAEQNA010000005">
    <property type="protein sequence ID" value="MBL0421674.1"/>
    <property type="molecule type" value="Genomic_DNA"/>
</dbReference>
<protein>
    <submittedName>
        <fullName evidence="9">Efflux RND transporter periplasmic adaptor subunit</fullName>
    </submittedName>
</protein>
<evidence type="ECO:0000256" key="1">
    <source>
        <dbReference type="ARBA" id="ARBA00009477"/>
    </source>
</evidence>
<dbReference type="InterPro" id="IPR058627">
    <property type="entry name" value="MdtA-like_C"/>
</dbReference>
<dbReference type="PANTHER" id="PTHR30097">
    <property type="entry name" value="CATION EFFLUX SYSTEM PROTEIN CUSB"/>
    <property type="match status" value="1"/>
</dbReference>
<dbReference type="RefSeq" id="WP_201684743.1">
    <property type="nucleotide sequence ID" value="NZ_JAEQNA010000005.1"/>
</dbReference>
<dbReference type="GO" id="GO:0022857">
    <property type="term" value="F:transmembrane transporter activity"/>
    <property type="evidence" value="ECO:0007669"/>
    <property type="project" value="InterPro"/>
</dbReference>
<feature type="chain" id="PRO_5037669152" evidence="5">
    <location>
        <begin position="29"/>
        <end position="403"/>
    </location>
</feature>
<comment type="caution">
    <text evidence="9">The sequence shown here is derived from an EMBL/GenBank/DDBJ whole genome shotgun (WGS) entry which is preliminary data.</text>
</comment>
<dbReference type="Pfam" id="PF25973">
    <property type="entry name" value="BSH_CzcB"/>
    <property type="match status" value="1"/>
</dbReference>
<feature type="coiled-coil region" evidence="3">
    <location>
        <begin position="149"/>
        <end position="178"/>
    </location>
</feature>
<keyword evidence="5" id="KW-0732">Signal</keyword>